<accession>A0ACB9J167</accession>
<proteinExistence type="predicted"/>
<keyword evidence="2" id="KW-1185">Reference proteome</keyword>
<dbReference type="Proteomes" id="UP001056120">
    <property type="component" value="Linkage Group LG06"/>
</dbReference>
<gene>
    <name evidence="1" type="ORF">L1987_18956</name>
</gene>
<organism evidence="1 2">
    <name type="scientific">Smallanthus sonchifolius</name>
    <dbReference type="NCBI Taxonomy" id="185202"/>
    <lineage>
        <taxon>Eukaryota</taxon>
        <taxon>Viridiplantae</taxon>
        <taxon>Streptophyta</taxon>
        <taxon>Embryophyta</taxon>
        <taxon>Tracheophyta</taxon>
        <taxon>Spermatophyta</taxon>
        <taxon>Magnoliopsida</taxon>
        <taxon>eudicotyledons</taxon>
        <taxon>Gunneridae</taxon>
        <taxon>Pentapetalae</taxon>
        <taxon>asterids</taxon>
        <taxon>campanulids</taxon>
        <taxon>Asterales</taxon>
        <taxon>Asteraceae</taxon>
        <taxon>Asteroideae</taxon>
        <taxon>Heliantheae alliance</taxon>
        <taxon>Millerieae</taxon>
        <taxon>Smallanthus</taxon>
    </lineage>
</organism>
<protein>
    <submittedName>
        <fullName evidence="1">Uncharacterized protein</fullName>
    </submittedName>
</protein>
<evidence type="ECO:0000313" key="1">
    <source>
        <dbReference type="EMBL" id="KAI3814208.1"/>
    </source>
</evidence>
<comment type="caution">
    <text evidence="1">The sequence shown here is derived from an EMBL/GenBank/DDBJ whole genome shotgun (WGS) entry which is preliminary data.</text>
</comment>
<reference evidence="2" key="1">
    <citation type="journal article" date="2022" name="Mol. Ecol. Resour.">
        <title>The genomes of chicory, endive, great burdock and yacon provide insights into Asteraceae palaeo-polyploidization history and plant inulin production.</title>
        <authorList>
            <person name="Fan W."/>
            <person name="Wang S."/>
            <person name="Wang H."/>
            <person name="Wang A."/>
            <person name="Jiang F."/>
            <person name="Liu H."/>
            <person name="Zhao H."/>
            <person name="Xu D."/>
            <person name="Zhang Y."/>
        </authorList>
    </citation>
    <scope>NUCLEOTIDE SEQUENCE [LARGE SCALE GENOMIC DNA]</scope>
    <source>
        <strain evidence="2">cv. Yunnan</strain>
    </source>
</reference>
<name>A0ACB9J167_9ASTR</name>
<dbReference type="EMBL" id="CM042023">
    <property type="protein sequence ID" value="KAI3814208.1"/>
    <property type="molecule type" value="Genomic_DNA"/>
</dbReference>
<reference evidence="1 2" key="2">
    <citation type="journal article" date="2022" name="Mol. Ecol. Resour.">
        <title>The genomes of chicory, endive, great burdock and yacon provide insights into Asteraceae paleo-polyploidization history and plant inulin production.</title>
        <authorList>
            <person name="Fan W."/>
            <person name="Wang S."/>
            <person name="Wang H."/>
            <person name="Wang A."/>
            <person name="Jiang F."/>
            <person name="Liu H."/>
            <person name="Zhao H."/>
            <person name="Xu D."/>
            <person name="Zhang Y."/>
        </authorList>
    </citation>
    <scope>NUCLEOTIDE SEQUENCE [LARGE SCALE GENOMIC DNA]</scope>
    <source>
        <strain evidence="2">cv. Yunnan</strain>
        <tissue evidence="1">Leaves</tissue>
    </source>
</reference>
<sequence length="136" mass="15390">MWATIPNATLESTITSQMYHAVYSPTVEGMDWLSKHHVEVICFEKCIQIPLPSGDTLRIFGEKPCTHVVEKKDKGKSIQDIPIIQDFPEVFPEDLSGLRPVRQVEFRIDLVPGTNPVAKAPYQLAHFEMQELASQL</sequence>
<evidence type="ECO:0000313" key="2">
    <source>
        <dbReference type="Proteomes" id="UP001056120"/>
    </source>
</evidence>